<evidence type="ECO:0000256" key="9">
    <source>
        <dbReference type="ARBA" id="ARBA00022984"/>
    </source>
</evidence>
<dbReference type="PANTHER" id="PTHR32282:SF29">
    <property type="entry name" value="PENICILLIN-BINDING PROTEIN 1A"/>
    <property type="match status" value="1"/>
</dbReference>
<evidence type="ECO:0000256" key="2">
    <source>
        <dbReference type="ARBA" id="ARBA00007739"/>
    </source>
</evidence>
<dbReference type="GO" id="GO:0008955">
    <property type="term" value="F:peptidoglycan glycosyltransferase activity"/>
    <property type="evidence" value="ECO:0007669"/>
    <property type="project" value="UniProtKB-EC"/>
</dbReference>
<dbReference type="GO" id="GO:0008360">
    <property type="term" value="P:regulation of cell shape"/>
    <property type="evidence" value="ECO:0007669"/>
    <property type="project" value="UniProtKB-KW"/>
</dbReference>
<feature type="region of interest" description="Disordered" evidence="14">
    <location>
        <begin position="1"/>
        <end position="20"/>
    </location>
</feature>
<dbReference type="InterPro" id="IPR036950">
    <property type="entry name" value="PBP_transglycosylase"/>
</dbReference>
<comment type="catalytic activity">
    <reaction evidence="12">
        <text>Preferential cleavage: (Ac)2-L-Lys-D-Ala-|-D-Ala. Also transpeptidation of peptidyl-alanyl moieties that are N-acyl substituents of D-alanine.</text>
        <dbReference type="EC" id="3.4.16.4"/>
    </reaction>
</comment>
<evidence type="ECO:0000256" key="12">
    <source>
        <dbReference type="ARBA" id="ARBA00034000"/>
    </source>
</evidence>
<feature type="compositionally biased region" description="Basic and acidic residues" evidence="14">
    <location>
        <begin position="759"/>
        <end position="769"/>
    </location>
</feature>
<evidence type="ECO:0000256" key="15">
    <source>
        <dbReference type="SAM" id="Phobius"/>
    </source>
</evidence>
<dbReference type="RefSeq" id="WP_079347871.1">
    <property type="nucleotide sequence ID" value="NZ_MVAB01000001.1"/>
</dbReference>
<evidence type="ECO:0000313" key="18">
    <source>
        <dbReference type="EMBL" id="OPF88517.1"/>
    </source>
</evidence>
<sequence>MKNSSIGTKHPNKPSKQKKHNTKKVVLITLTVILSLIIIPVIGGAGLFFYYAKDAPTLDYKKLEDTRSSKIYASNGEMILEIGEKKRETIEPNQIPPTLKQAIISIEDKRFEKHAGVDPIRIAGAAVANIKGTSRQGGSTLTQQLIKLSFFSTKKEDQTIKRKAQEAWLSVELERKKSKDEILTYYINRVYMANGIYGMQTAAETYFGKNLGELSLAQYALLAGMPQAPIDYDPYTHPDLATTRRNLVLSEMYKDKVISKKDYDEAKNTKIEDGLIPLKEDSTTQVVTDNYVKQVIDEVQKKTKKNVYTDGLDIYTNMDLAAQTYLYNLINSENSSIAFPDEKFQATATLIDVKNGDVRAQIGGRNVGDGAMNDNKAVTAKRNIGSTAKPLVAYAPTIEDLNYGSGQIYADMPYKYADGTSVYNYDRSYRGNLTMRESLVDSRNIPALKALKEVGDDKSKEFISKLGLDNNVYEGTAIGFEASSEKLAAAYAAFANGGIYYEPSYVNKVVYADGTEESFESQGKRAMKESTAFIVTDMLKDVINRGTGNQAQIDGIVQAGKTGTSNYDDDVLGKVKGEGSPDITFVGYTPKYSLAVWTGYDDYFQPITLYNQQLAMDIYRSFMMYLYQNIEPTDWKQPSNVVRVGNEVYIKGHTKQTQPSYNSSQSDNTTYYYYETEKQTVTPHSESKEDTKEDSHTESSQETSVEENKPDTNNNQTNQGNNNNDQTNQGNNSNNQTNQGNNSNNQTNQGNNNSSTQENKPRNNDIKKD</sequence>
<gene>
    <name evidence="18" type="ORF">BW731_10200</name>
</gene>
<evidence type="ECO:0000259" key="16">
    <source>
        <dbReference type="Pfam" id="PF00905"/>
    </source>
</evidence>
<evidence type="ECO:0000256" key="13">
    <source>
        <dbReference type="ARBA" id="ARBA00049902"/>
    </source>
</evidence>
<feature type="transmembrane region" description="Helical" evidence="15">
    <location>
        <begin position="25"/>
        <end position="52"/>
    </location>
</feature>
<keyword evidence="4" id="KW-0645">Protease</keyword>
<feature type="domain" description="Glycosyl transferase family 51" evidence="17">
    <location>
        <begin position="76"/>
        <end position="252"/>
    </location>
</feature>
<comment type="similarity">
    <text evidence="2">In the N-terminal section; belongs to the glycosyltransferase 51 family.</text>
</comment>
<dbReference type="Gene3D" id="3.40.710.10">
    <property type="entry name" value="DD-peptidase/beta-lactamase superfamily"/>
    <property type="match status" value="1"/>
</dbReference>
<dbReference type="InterPro" id="IPR023346">
    <property type="entry name" value="Lysozyme-like_dom_sf"/>
</dbReference>
<dbReference type="EMBL" id="MVAB01000001">
    <property type="protein sequence ID" value="OPF88517.1"/>
    <property type="molecule type" value="Genomic_DNA"/>
</dbReference>
<evidence type="ECO:0000256" key="8">
    <source>
        <dbReference type="ARBA" id="ARBA00022960"/>
    </source>
</evidence>
<dbReference type="FunFam" id="1.10.3810.10:FF:000001">
    <property type="entry name" value="Penicillin-binding protein 1A"/>
    <property type="match status" value="1"/>
</dbReference>
<organism evidence="18 19">
    <name type="scientific">Vagococcus martis</name>
    <dbReference type="NCBI Taxonomy" id="1768210"/>
    <lineage>
        <taxon>Bacteria</taxon>
        <taxon>Bacillati</taxon>
        <taxon>Bacillota</taxon>
        <taxon>Bacilli</taxon>
        <taxon>Lactobacillales</taxon>
        <taxon>Enterococcaceae</taxon>
        <taxon>Vagococcus</taxon>
    </lineage>
</organism>
<keyword evidence="3" id="KW-0121">Carboxypeptidase</keyword>
<name>A0A1V4DIU4_9ENTE</name>
<dbReference type="GO" id="GO:0008658">
    <property type="term" value="F:penicillin binding"/>
    <property type="evidence" value="ECO:0007669"/>
    <property type="project" value="InterPro"/>
</dbReference>
<evidence type="ECO:0000313" key="19">
    <source>
        <dbReference type="Proteomes" id="UP000189970"/>
    </source>
</evidence>
<feature type="compositionally biased region" description="Basic and acidic residues" evidence="14">
    <location>
        <begin position="685"/>
        <end position="699"/>
    </location>
</feature>
<evidence type="ECO:0000259" key="17">
    <source>
        <dbReference type="Pfam" id="PF00912"/>
    </source>
</evidence>
<reference evidence="18 19" key="1">
    <citation type="submission" date="2017-02" db="EMBL/GenBank/DDBJ databases">
        <title>Vagococcus cremeus sp. nov., isolated from the small intestine of a marten, Martes flavigula.</title>
        <authorList>
            <person name="Tak E.J."/>
            <person name="Bae J.-W."/>
        </authorList>
    </citation>
    <scope>NUCLEOTIDE SEQUENCE [LARGE SCALE GENOMIC DNA]</scope>
    <source>
        <strain evidence="18 19">D7T301</strain>
    </source>
</reference>
<dbReference type="GO" id="GO:0030288">
    <property type="term" value="C:outer membrane-bounded periplasmic space"/>
    <property type="evidence" value="ECO:0007669"/>
    <property type="project" value="TreeGrafter"/>
</dbReference>
<comment type="catalytic activity">
    <reaction evidence="13">
        <text>[GlcNAc-(1-&gt;4)-Mur2Ac(oyl-L-Ala-gamma-D-Glu-L-Lys-D-Ala-D-Ala)](n)-di-trans,octa-cis-undecaprenyl diphosphate + beta-D-GlcNAc-(1-&gt;4)-Mur2Ac(oyl-L-Ala-gamma-D-Glu-L-Lys-D-Ala-D-Ala)-di-trans,octa-cis-undecaprenyl diphosphate = [GlcNAc-(1-&gt;4)-Mur2Ac(oyl-L-Ala-gamma-D-Glu-L-Lys-D-Ala-D-Ala)](n+1)-di-trans,octa-cis-undecaprenyl diphosphate + di-trans,octa-cis-undecaprenyl diphosphate + H(+)</text>
        <dbReference type="Rhea" id="RHEA:23708"/>
        <dbReference type="Rhea" id="RHEA-COMP:9602"/>
        <dbReference type="Rhea" id="RHEA-COMP:9603"/>
        <dbReference type="ChEBI" id="CHEBI:15378"/>
        <dbReference type="ChEBI" id="CHEBI:58405"/>
        <dbReference type="ChEBI" id="CHEBI:60033"/>
        <dbReference type="ChEBI" id="CHEBI:78435"/>
        <dbReference type="EC" id="2.4.99.28"/>
    </reaction>
</comment>
<evidence type="ECO:0000256" key="10">
    <source>
        <dbReference type="ARBA" id="ARBA00023268"/>
    </source>
</evidence>
<keyword evidence="7" id="KW-0378">Hydrolase</keyword>
<dbReference type="SUPFAM" id="SSF56601">
    <property type="entry name" value="beta-lactamase/transpeptidase-like"/>
    <property type="match status" value="1"/>
</dbReference>
<dbReference type="InterPro" id="IPR050396">
    <property type="entry name" value="Glycosyltr_51/Transpeptidase"/>
</dbReference>
<keyword evidence="19" id="KW-1185">Reference proteome</keyword>
<keyword evidence="6" id="KW-0808">Transferase</keyword>
<comment type="caution">
    <text evidence="18">The sequence shown here is derived from an EMBL/GenBank/DDBJ whole genome shotgun (WGS) entry which is preliminary data.</text>
</comment>
<keyword evidence="10" id="KW-0511">Multifunctional enzyme</keyword>
<feature type="compositionally biased region" description="Low complexity" evidence="14">
    <location>
        <begin position="712"/>
        <end position="757"/>
    </location>
</feature>
<evidence type="ECO:0000256" key="6">
    <source>
        <dbReference type="ARBA" id="ARBA00022679"/>
    </source>
</evidence>
<dbReference type="InterPro" id="IPR012338">
    <property type="entry name" value="Beta-lactam/transpept-like"/>
</dbReference>
<dbReference type="Pfam" id="PF00905">
    <property type="entry name" value="Transpeptidase"/>
    <property type="match status" value="1"/>
</dbReference>
<dbReference type="Proteomes" id="UP000189970">
    <property type="component" value="Unassembled WGS sequence"/>
</dbReference>
<keyword evidence="5" id="KW-0328">Glycosyltransferase</keyword>
<accession>A0A1V4DIU4</accession>
<keyword evidence="15" id="KW-0472">Membrane</keyword>
<dbReference type="Pfam" id="PF00912">
    <property type="entry name" value="Transgly"/>
    <property type="match status" value="1"/>
</dbReference>
<keyword evidence="11" id="KW-0961">Cell wall biogenesis/degradation</keyword>
<keyword evidence="8" id="KW-0133">Cell shape</keyword>
<dbReference type="PANTHER" id="PTHR32282">
    <property type="entry name" value="BINDING PROTEIN TRANSPEPTIDASE, PUTATIVE-RELATED"/>
    <property type="match status" value="1"/>
</dbReference>
<evidence type="ECO:0000256" key="7">
    <source>
        <dbReference type="ARBA" id="ARBA00022801"/>
    </source>
</evidence>
<dbReference type="GO" id="GO:0006508">
    <property type="term" value="P:proteolysis"/>
    <property type="evidence" value="ECO:0007669"/>
    <property type="project" value="UniProtKB-KW"/>
</dbReference>
<evidence type="ECO:0000256" key="1">
    <source>
        <dbReference type="ARBA" id="ARBA00007090"/>
    </source>
</evidence>
<protein>
    <submittedName>
        <fullName evidence="18">Uncharacterized protein</fullName>
    </submittedName>
</protein>
<evidence type="ECO:0000256" key="4">
    <source>
        <dbReference type="ARBA" id="ARBA00022670"/>
    </source>
</evidence>
<dbReference type="InterPro" id="IPR001460">
    <property type="entry name" value="PCN-bd_Tpept"/>
</dbReference>
<dbReference type="GO" id="GO:0009002">
    <property type="term" value="F:serine-type D-Ala-D-Ala carboxypeptidase activity"/>
    <property type="evidence" value="ECO:0007669"/>
    <property type="project" value="UniProtKB-EC"/>
</dbReference>
<dbReference type="SUPFAM" id="SSF53955">
    <property type="entry name" value="Lysozyme-like"/>
    <property type="match status" value="1"/>
</dbReference>
<feature type="region of interest" description="Disordered" evidence="14">
    <location>
        <begin position="678"/>
        <end position="769"/>
    </location>
</feature>
<dbReference type="AlphaFoldDB" id="A0A1V4DIU4"/>
<keyword evidence="15" id="KW-1133">Transmembrane helix</keyword>
<keyword evidence="15" id="KW-0812">Transmembrane</keyword>
<feature type="domain" description="Penicillin-binding protein transpeptidase" evidence="16">
    <location>
        <begin position="347"/>
        <end position="600"/>
    </location>
</feature>
<dbReference type="GO" id="GO:0071555">
    <property type="term" value="P:cell wall organization"/>
    <property type="evidence" value="ECO:0007669"/>
    <property type="project" value="UniProtKB-KW"/>
</dbReference>
<dbReference type="GO" id="GO:0009252">
    <property type="term" value="P:peptidoglycan biosynthetic process"/>
    <property type="evidence" value="ECO:0007669"/>
    <property type="project" value="UniProtKB-KW"/>
</dbReference>
<feature type="compositionally biased region" description="Basic residues" evidence="14">
    <location>
        <begin position="10"/>
        <end position="20"/>
    </location>
</feature>
<dbReference type="NCBIfam" id="TIGR02074">
    <property type="entry name" value="PBP_1a_fam"/>
    <property type="match status" value="1"/>
</dbReference>
<comment type="similarity">
    <text evidence="1">In the C-terminal section; belongs to the transpeptidase family.</text>
</comment>
<proteinExistence type="inferred from homology"/>
<dbReference type="Gene3D" id="1.10.3810.10">
    <property type="entry name" value="Biosynthetic peptidoglycan transglycosylase-like"/>
    <property type="match status" value="1"/>
</dbReference>
<evidence type="ECO:0000256" key="14">
    <source>
        <dbReference type="SAM" id="MobiDB-lite"/>
    </source>
</evidence>
<evidence type="ECO:0000256" key="5">
    <source>
        <dbReference type="ARBA" id="ARBA00022676"/>
    </source>
</evidence>
<evidence type="ECO:0000256" key="3">
    <source>
        <dbReference type="ARBA" id="ARBA00022645"/>
    </source>
</evidence>
<dbReference type="InterPro" id="IPR001264">
    <property type="entry name" value="Glyco_trans_51"/>
</dbReference>
<keyword evidence="9" id="KW-0573">Peptidoglycan synthesis</keyword>
<evidence type="ECO:0000256" key="11">
    <source>
        <dbReference type="ARBA" id="ARBA00023316"/>
    </source>
</evidence>